<dbReference type="Gene3D" id="3.90.1150.10">
    <property type="entry name" value="Aspartate Aminotransferase, domain 1"/>
    <property type="match status" value="1"/>
</dbReference>
<keyword evidence="5" id="KW-0663">Pyridoxal phosphate</keyword>
<keyword evidence="9" id="KW-1185">Reference proteome</keyword>
<dbReference type="InterPro" id="IPR015421">
    <property type="entry name" value="PyrdxlP-dep_Trfase_major"/>
</dbReference>
<evidence type="ECO:0000256" key="3">
    <source>
        <dbReference type="ARBA" id="ARBA00012239"/>
    </source>
</evidence>
<protein>
    <recommendedName>
        <fullName evidence="3">cysteine desulfurase</fullName>
        <ecNumber evidence="3">2.8.1.7</ecNumber>
    </recommendedName>
</protein>
<name>A0A1M4X260_9CLOT</name>
<dbReference type="OrthoDB" id="9804366at2"/>
<comment type="similarity">
    <text evidence="2">Belongs to the class-V pyridoxal-phosphate-dependent aminotransferase family. Csd subfamily.</text>
</comment>
<dbReference type="AlphaFoldDB" id="A0A1M4X260"/>
<proteinExistence type="inferred from homology"/>
<keyword evidence="4" id="KW-0808">Transferase</keyword>
<evidence type="ECO:0000256" key="1">
    <source>
        <dbReference type="ARBA" id="ARBA00001933"/>
    </source>
</evidence>
<dbReference type="EC" id="2.8.1.7" evidence="3"/>
<dbReference type="Proteomes" id="UP000184035">
    <property type="component" value="Unassembled WGS sequence"/>
</dbReference>
<dbReference type="GO" id="GO:0030170">
    <property type="term" value="F:pyridoxal phosphate binding"/>
    <property type="evidence" value="ECO:0007669"/>
    <property type="project" value="InterPro"/>
</dbReference>
<dbReference type="PANTHER" id="PTHR43586:SF4">
    <property type="entry name" value="ISOPENICILLIN N EPIMERASE"/>
    <property type="match status" value="1"/>
</dbReference>
<evidence type="ECO:0000313" key="9">
    <source>
        <dbReference type="Proteomes" id="UP000184035"/>
    </source>
</evidence>
<dbReference type="GO" id="GO:0031071">
    <property type="term" value="F:cysteine desulfurase activity"/>
    <property type="evidence" value="ECO:0007669"/>
    <property type="project" value="UniProtKB-EC"/>
</dbReference>
<dbReference type="InterPro" id="IPR016454">
    <property type="entry name" value="Cysteine_dSase"/>
</dbReference>
<evidence type="ECO:0000256" key="4">
    <source>
        <dbReference type="ARBA" id="ARBA00022679"/>
    </source>
</evidence>
<dbReference type="PIRSF" id="PIRSF005572">
    <property type="entry name" value="NifS"/>
    <property type="match status" value="1"/>
</dbReference>
<dbReference type="RefSeq" id="WP_072896291.1">
    <property type="nucleotide sequence ID" value="NZ_FQVM01000015.1"/>
</dbReference>
<comment type="cofactor">
    <cofactor evidence="1">
        <name>pyridoxal 5'-phosphate</name>
        <dbReference type="ChEBI" id="CHEBI:597326"/>
    </cofactor>
</comment>
<dbReference type="InterPro" id="IPR000192">
    <property type="entry name" value="Aminotrans_V_dom"/>
</dbReference>
<comment type="catalytic activity">
    <reaction evidence="6">
        <text>(sulfur carrier)-H + L-cysteine = (sulfur carrier)-SH + L-alanine</text>
        <dbReference type="Rhea" id="RHEA:43892"/>
        <dbReference type="Rhea" id="RHEA-COMP:14737"/>
        <dbReference type="Rhea" id="RHEA-COMP:14739"/>
        <dbReference type="ChEBI" id="CHEBI:29917"/>
        <dbReference type="ChEBI" id="CHEBI:35235"/>
        <dbReference type="ChEBI" id="CHEBI:57972"/>
        <dbReference type="ChEBI" id="CHEBI:64428"/>
        <dbReference type="EC" id="2.8.1.7"/>
    </reaction>
</comment>
<organism evidence="8 9">
    <name type="scientific">Clostridium fallax</name>
    <dbReference type="NCBI Taxonomy" id="1533"/>
    <lineage>
        <taxon>Bacteria</taxon>
        <taxon>Bacillati</taxon>
        <taxon>Bacillota</taxon>
        <taxon>Clostridia</taxon>
        <taxon>Eubacteriales</taxon>
        <taxon>Clostridiaceae</taxon>
        <taxon>Clostridium</taxon>
    </lineage>
</organism>
<dbReference type="InterPro" id="IPR015422">
    <property type="entry name" value="PyrdxlP-dep_Trfase_small"/>
</dbReference>
<evidence type="ECO:0000256" key="5">
    <source>
        <dbReference type="ARBA" id="ARBA00022898"/>
    </source>
</evidence>
<dbReference type="CDD" id="cd06453">
    <property type="entry name" value="SufS_like"/>
    <property type="match status" value="1"/>
</dbReference>
<evidence type="ECO:0000313" key="8">
    <source>
        <dbReference type="EMBL" id="SHE87574.1"/>
    </source>
</evidence>
<feature type="domain" description="Aminotransferase class V" evidence="7">
    <location>
        <begin position="3"/>
        <end position="373"/>
    </location>
</feature>
<dbReference type="Pfam" id="PF00266">
    <property type="entry name" value="Aminotran_5"/>
    <property type="match status" value="1"/>
</dbReference>
<dbReference type="Gene3D" id="3.40.640.10">
    <property type="entry name" value="Type I PLP-dependent aspartate aminotransferase-like (Major domain)"/>
    <property type="match status" value="1"/>
</dbReference>
<dbReference type="EMBL" id="FQVM01000015">
    <property type="protein sequence ID" value="SHE87574.1"/>
    <property type="molecule type" value="Genomic_DNA"/>
</dbReference>
<dbReference type="GO" id="GO:0006534">
    <property type="term" value="P:cysteine metabolic process"/>
    <property type="evidence" value="ECO:0007669"/>
    <property type="project" value="InterPro"/>
</dbReference>
<gene>
    <name evidence="8" type="ORF">SAMN05443638_11552</name>
</gene>
<evidence type="ECO:0000259" key="7">
    <source>
        <dbReference type="Pfam" id="PF00266"/>
    </source>
</evidence>
<dbReference type="InterPro" id="IPR010970">
    <property type="entry name" value="Cys_dSase_SufS"/>
</dbReference>
<dbReference type="InterPro" id="IPR015424">
    <property type="entry name" value="PyrdxlP-dep_Trfase"/>
</dbReference>
<dbReference type="InterPro" id="IPR010969">
    <property type="entry name" value="Cys_dSase-rel_unknwn_funct"/>
</dbReference>
<dbReference type="PANTHER" id="PTHR43586">
    <property type="entry name" value="CYSTEINE DESULFURASE"/>
    <property type="match status" value="1"/>
</dbReference>
<reference evidence="8 9" key="1">
    <citation type="submission" date="2016-11" db="EMBL/GenBank/DDBJ databases">
        <authorList>
            <person name="Jaros S."/>
            <person name="Januszkiewicz K."/>
            <person name="Wedrychowicz H."/>
        </authorList>
    </citation>
    <scope>NUCLEOTIDE SEQUENCE [LARGE SCALE GENOMIC DNA]</scope>
    <source>
        <strain evidence="8 9">DSM 2631</strain>
    </source>
</reference>
<dbReference type="SUPFAM" id="SSF53383">
    <property type="entry name" value="PLP-dependent transferases"/>
    <property type="match status" value="1"/>
</dbReference>
<dbReference type="STRING" id="1533.SAMN05443638_11552"/>
<evidence type="ECO:0000256" key="6">
    <source>
        <dbReference type="ARBA" id="ARBA00050776"/>
    </source>
</evidence>
<accession>A0A1M4X260</accession>
<sequence>MSIYFDNAATTFPKPKAVVDAMVNYMINGGGNAGRGSSSASLESSRNIFECREILSSFFNFDKSENVIFTNNITTSLNTLFLSSIQKGWHVITSSMEHNSVLRPLIKLKDEGFITLDIIQCDLLGRIDLSDIEKAINHNTKLMVFSHASNIIGTIQPLEKIGELCKKHNLYFIIDSAQTAGIIDLDFKKLNCSALAFTGHKGLMGPQGIGGFIISDDLNSISKPFITGGTGSLSHSLYQPDYLPDKFESGTLNIPGIIGLKAALDFINKEGLHTIREKEESLSKYLLEKMLNIDSIKVYGLKSPKGRTATFSFNFKDIDPSEASFILDSEYGFVNRTGLHCAPLAHKTIGTFPEGTVRISLGYFNTYKEIDKFIDAINSIKGGL</sequence>
<dbReference type="NCBIfam" id="TIGR01977">
    <property type="entry name" value="am_tr_V_EF2568"/>
    <property type="match status" value="1"/>
</dbReference>
<evidence type="ECO:0000256" key="2">
    <source>
        <dbReference type="ARBA" id="ARBA00010447"/>
    </source>
</evidence>